<dbReference type="AlphaFoldDB" id="A0A6A6YM42"/>
<dbReference type="RefSeq" id="XP_033576009.1">
    <property type="nucleotide sequence ID" value="XM_033714447.1"/>
</dbReference>
<protein>
    <submittedName>
        <fullName evidence="3 5">Rho GTPase activation protein</fullName>
    </submittedName>
</protein>
<dbReference type="Pfam" id="PF00620">
    <property type="entry name" value="RhoGAP"/>
    <property type="match status" value="1"/>
</dbReference>
<dbReference type="InterPro" id="IPR008936">
    <property type="entry name" value="Rho_GTPase_activation_prot"/>
</dbReference>
<dbReference type="GO" id="GO:0005096">
    <property type="term" value="F:GTPase activator activity"/>
    <property type="evidence" value="ECO:0007669"/>
    <property type="project" value="UniProtKB-KW"/>
</dbReference>
<evidence type="ECO:0000313" key="3">
    <source>
        <dbReference type="EMBL" id="KAF2809045.1"/>
    </source>
</evidence>
<reference evidence="3 5" key="1">
    <citation type="journal article" date="2020" name="Stud. Mycol.">
        <title>101 Dothideomycetes genomes: a test case for predicting lifestyles and emergence of pathogens.</title>
        <authorList>
            <person name="Haridas S."/>
            <person name="Albert R."/>
            <person name="Binder M."/>
            <person name="Bloem J."/>
            <person name="Labutti K."/>
            <person name="Salamov A."/>
            <person name="Andreopoulos B."/>
            <person name="Baker S."/>
            <person name="Barry K."/>
            <person name="Bills G."/>
            <person name="Bluhm B."/>
            <person name="Cannon C."/>
            <person name="Castanera R."/>
            <person name="Culley D."/>
            <person name="Daum C."/>
            <person name="Ezra D."/>
            <person name="Gonzalez J."/>
            <person name="Henrissat B."/>
            <person name="Kuo A."/>
            <person name="Liang C."/>
            <person name="Lipzen A."/>
            <person name="Lutzoni F."/>
            <person name="Magnuson J."/>
            <person name="Mondo S."/>
            <person name="Nolan M."/>
            <person name="Ohm R."/>
            <person name="Pangilinan J."/>
            <person name="Park H.-J."/>
            <person name="Ramirez L."/>
            <person name="Alfaro M."/>
            <person name="Sun H."/>
            <person name="Tritt A."/>
            <person name="Yoshinaga Y."/>
            <person name="Zwiers L.-H."/>
            <person name="Turgeon B."/>
            <person name="Goodwin S."/>
            <person name="Spatafora J."/>
            <person name="Crous P."/>
            <person name="Grigoriev I."/>
        </authorList>
    </citation>
    <scope>NUCLEOTIDE SEQUENCE</scope>
    <source>
        <strain evidence="3 5">CBS 304.34</strain>
    </source>
</reference>
<dbReference type="Proteomes" id="UP000504636">
    <property type="component" value="Unplaced"/>
</dbReference>
<dbReference type="InterPro" id="IPR051025">
    <property type="entry name" value="RhoGAP"/>
</dbReference>
<dbReference type="PROSITE" id="PS50238">
    <property type="entry name" value="RHOGAP"/>
    <property type="match status" value="1"/>
</dbReference>
<dbReference type="EMBL" id="MU003702">
    <property type="protein sequence ID" value="KAF2809045.1"/>
    <property type="molecule type" value="Genomic_DNA"/>
</dbReference>
<dbReference type="SMART" id="SM00324">
    <property type="entry name" value="RhoGAP"/>
    <property type="match status" value="1"/>
</dbReference>
<evidence type="ECO:0000313" key="4">
    <source>
        <dbReference type="Proteomes" id="UP000504636"/>
    </source>
</evidence>
<feature type="non-terminal residue" evidence="3">
    <location>
        <position position="256"/>
    </location>
</feature>
<gene>
    <name evidence="3 5" type="ORF">BDZ99DRAFT_347462</name>
</gene>
<keyword evidence="4" id="KW-1185">Reference proteome</keyword>
<feature type="non-terminal residue" evidence="3">
    <location>
        <position position="1"/>
    </location>
</feature>
<name>A0A6A6YM42_9PEZI</name>
<accession>A0A6A6YM42</accession>
<evidence type="ECO:0000256" key="1">
    <source>
        <dbReference type="ARBA" id="ARBA00022468"/>
    </source>
</evidence>
<reference evidence="5" key="2">
    <citation type="submission" date="2020-04" db="EMBL/GenBank/DDBJ databases">
        <authorList>
            <consortium name="NCBI Genome Project"/>
        </authorList>
    </citation>
    <scope>NUCLEOTIDE SEQUENCE</scope>
    <source>
        <strain evidence="5">CBS 304.34</strain>
    </source>
</reference>
<evidence type="ECO:0000313" key="5">
    <source>
        <dbReference type="RefSeq" id="XP_033576009.1"/>
    </source>
</evidence>
<dbReference type="GeneID" id="54455340"/>
<keyword evidence="1" id="KW-0343">GTPase activation</keyword>
<dbReference type="SUPFAM" id="SSF48350">
    <property type="entry name" value="GTPase activation domain, GAP"/>
    <property type="match status" value="1"/>
</dbReference>
<dbReference type="GO" id="GO:0005938">
    <property type="term" value="C:cell cortex"/>
    <property type="evidence" value="ECO:0007669"/>
    <property type="project" value="TreeGrafter"/>
</dbReference>
<dbReference type="GO" id="GO:0007165">
    <property type="term" value="P:signal transduction"/>
    <property type="evidence" value="ECO:0007669"/>
    <property type="project" value="InterPro"/>
</dbReference>
<dbReference type="OrthoDB" id="3196451at2759"/>
<dbReference type="InterPro" id="IPR000198">
    <property type="entry name" value="RhoGAP_dom"/>
</dbReference>
<dbReference type="GO" id="GO:0060237">
    <property type="term" value="P:regulation of fungal-type cell wall organization"/>
    <property type="evidence" value="ECO:0007669"/>
    <property type="project" value="TreeGrafter"/>
</dbReference>
<reference evidence="5" key="3">
    <citation type="submission" date="2025-04" db="UniProtKB">
        <authorList>
            <consortium name="RefSeq"/>
        </authorList>
    </citation>
    <scope>IDENTIFICATION</scope>
    <source>
        <strain evidence="5">CBS 304.34</strain>
    </source>
</reference>
<feature type="domain" description="Rho-GAP" evidence="2">
    <location>
        <begin position="55"/>
        <end position="255"/>
    </location>
</feature>
<dbReference type="PANTHER" id="PTHR15228:SF25">
    <property type="entry name" value="F-BAR DOMAIN-CONTAINING PROTEIN"/>
    <property type="match status" value="1"/>
</dbReference>
<dbReference type="Gene3D" id="1.10.555.10">
    <property type="entry name" value="Rho GTPase activation protein"/>
    <property type="match status" value="1"/>
</dbReference>
<dbReference type="PANTHER" id="PTHR15228">
    <property type="entry name" value="SPERMATHECAL PHYSIOLOGY VARIANT"/>
    <property type="match status" value="1"/>
</dbReference>
<sequence>IAASKQESSGTSRRDLGSWWKKFQGQAHAEAPGKNEYRIFGVALDQSIMYANVAISLFNEAGESYIYGYVPIIVGKCGVFLKGKATGVEGIFVTPGQQERVQELKVVFHSPERYGKGFDWAGYSVHDAASTLILFLENLPEPVIPYEWFKAFDTAMPNEWRRVMETIEEYQSLIRRMPAPHRQLLLYLLDFFVVFAAKSDYNKATCSVLASKFQHGILRRHDDVQDHSNEYETSYNKRVSQGILVFLIENQDHFLI</sequence>
<organism evidence="3">
    <name type="scientific">Mytilinidion resinicola</name>
    <dbReference type="NCBI Taxonomy" id="574789"/>
    <lineage>
        <taxon>Eukaryota</taxon>
        <taxon>Fungi</taxon>
        <taxon>Dikarya</taxon>
        <taxon>Ascomycota</taxon>
        <taxon>Pezizomycotina</taxon>
        <taxon>Dothideomycetes</taxon>
        <taxon>Pleosporomycetidae</taxon>
        <taxon>Mytilinidiales</taxon>
        <taxon>Mytilinidiaceae</taxon>
        <taxon>Mytilinidion</taxon>
    </lineage>
</organism>
<evidence type="ECO:0000259" key="2">
    <source>
        <dbReference type="PROSITE" id="PS50238"/>
    </source>
</evidence>
<proteinExistence type="predicted"/>